<name>A0A813IJ91_POLGL</name>
<dbReference type="EMBL" id="CAJNNW010009486">
    <property type="protein sequence ID" value="CAE8650995.1"/>
    <property type="molecule type" value="Genomic_DNA"/>
</dbReference>
<feature type="non-terminal residue" evidence="1">
    <location>
        <position position="104"/>
    </location>
</feature>
<organism evidence="1 2">
    <name type="scientific">Polarella glacialis</name>
    <name type="common">Dinoflagellate</name>
    <dbReference type="NCBI Taxonomy" id="89957"/>
    <lineage>
        <taxon>Eukaryota</taxon>
        <taxon>Sar</taxon>
        <taxon>Alveolata</taxon>
        <taxon>Dinophyceae</taxon>
        <taxon>Suessiales</taxon>
        <taxon>Suessiaceae</taxon>
        <taxon>Polarella</taxon>
    </lineage>
</organism>
<sequence>SICVPLLMCLSGSYRKEQLDFLGSENQLPAAQKDLCTGVSAEVPDTMEESDAQVLLFKPMCYVADNLMAMPLASSARLTSIYIFASWLALVVEDDFTRWILVFV</sequence>
<evidence type="ECO:0000313" key="2">
    <source>
        <dbReference type="Proteomes" id="UP000626109"/>
    </source>
</evidence>
<comment type="caution">
    <text evidence="1">The sequence shown here is derived from an EMBL/GenBank/DDBJ whole genome shotgun (WGS) entry which is preliminary data.</text>
</comment>
<feature type="non-terminal residue" evidence="1">
    <location>
        <position position="1"/>
    </location>
</feature>
<dbReference type="AlphaFoldDB" id="A0A813IJ91"/>
<protein>
    <submittedName>
        <fullName evidence="1">Uncharacterized protein</fullName>
    </submittedName>
</protein>
<proteinExistence type="predicted"/>
<evidence type="ECO:0000313" key="1">
    <source>
        <dbReference type="EMBL" id="CAE8650995.1"/>
    </source>
</evidence>
<accession>A0A813IJ91</accession>
<dbReference type="Proteomes" id="UP000626109">
    <property type="component" value="Unassembled WGS sequence"/>
</dbReference>
<reference evidence="1" key="1">
    <citation type="submission" date="2021-02" db="EMBL/GenBank/DDBJ databases">
        <authorList>
            <person name="Dougan E. K."/>
            <person name="Rhodes N."/>
            <person name="Thang M."/>
            <person name="Chan C."/>
        </authorList>
    </citation>
    <scope>NUCLEOTIDE SEQUENCE</scope>
</reference>
<gene>
    <name evidence="1" type="ORF">PGLA2088_LOCUS8750</name>
</gene>